<dbReference type="RefSeq" id="WP_192280062.1">
    <property type="nucleotide sequence ID" value="NZ_JACZDF010000004.1"/>
</dbReference>
<dbReference type="InterPro" id="IPR027417">
    <property type="entry name" value="P-loop_NTPase"/>
</dbReference>
<dbReference type="InterPro" id="IPR003593">
    <property type="entry name" value="AAA+_ATPase"/>
</dbReference>
<dbReference type="PROSITE" id="PS50893">
    <property type="entry name" value="ABC_TRANSPORTER_2"/>
    <property type="match status" value="1"/>
</dbReference>
<evidence type="ECO:0000256" key="1">
    <source>
        <dbReference type="ARBA" id="ARBA00022448"/>
    </source>
</evidence>
<keyword evidence="3 5" id="KW-0067">ATP-binding</keyword>
<evidence type="ECO:0000256" key="2">
    <source>
        <dbReference type="ARBA" id="ARBA00022741"/>
    </source>
</evidence>
<dbReference type="Pfam" id="PF00005">
    <property type="entry name" value="ABC_tran"/>
    <property type="match status" value="1"/>
</dbReference>
<dbReference type="SUPFAM" id="SSF52540">
    <property type="entry name" value="P-loop containing nucleoside triphosphate hydrolases"/>
    <property type="match status" value="1"/>
</dbReference>
<accession>A0ABR9DRN0</accession>
<evidence type="ECO:0000313" key="5">
    <source>
        <dbReference type="EMBL" id="MBD9699758.1"/>
    </source>
</evidence>
<protein>
    <submittedName>
        <fullName evidence="5">ATP-binding cassette domain-containing protein</fullName>
    </submittedName>
</protein>
<gene>
    <name evidence="5" type="ORF">IGS67_09680</name>
</gene>
<sequence>MSSSTDVRPARTGAAGGAGAPLVEVRGLTVAFGERDVLRGVDLTVDDGELVAVLGASGCGKSTLLRVLAGLEPRAARVVAEEVRVPWDAGRRDVAWMPQHDALLPWRRALGNVVLGGEVRGLPRRERREAATTLLARFGLGGSSRAWPHELSGGMRQRVAVARTVLAGRRLLLLDEPFGALDALTRRSTGAWLDVERRTGGLGPTRAVVLVTHDVEEALTLADRIVVLGGSPARVSAVVNVAELGEGSARRTVLAAL</sequence>
<evidence type="ECO:0000256" key="3">
    <source>
        <dbReference type="ARBA" id="ARBA00022840"/>
    </source>
</evidence>
<dbReference type="EMBL" id="JACZDF010000004">
    <property type="protein sequence ID" value="MBD9699758.1"/>
    <property type="molecule type" value="Genomic_DNA"/>
</dbReference>
<evidence type="ECO:0000259" key="4">
    <source>
        <dbReference type="PROSITE" id="PS50893"/>
    </source>
</evidence>
<comment type="caution">
    <text evidence="5">The sequence shown here is derived from an EMBL/GenBank/DDBJ whole genome shotgun (WGS) entry which is preliminary data.</text>
</comment>
<dbReference type="PANTHER" id="PTHR42788:SF2">
    <property type="entry name" value="ABC TRANSPORTER ATP-BINDING PROTEIN"/>
    <property type="match status" value="1"/>
</dbReference>
<dbReference type="InterPro" id="IPR017871">
    <property type="entry name" value="ABC_transporter-like_CS"/>
</dbReference>
<keyword evidence="2" id="KW-0547">Nucleotide-binding</keyword>
<reference evidence="5 6" key="1">
    <citation type="submission" date="2020-09" db="EMBL/GenBank/DDBJ databases">
        <title>Flavimobilis rhizosphaerae sp. nov., isolated from rhizosphere soil of Spartina alterniflora.</title>
        <authorList>
            <person name="Hanqin C."/>
        </authorList>
    </citation>
    <scope>NUCLEOTIDE SEQUENCE [LARGE SCALE GENOMIC DNA]</scope>
    <source>
        <strain evidence="5 6">GY 10621</strain>
    </source>
</reference>
<keyword evidence="6" id="KW-1185">Reference proteome</keyword>
<keyword evidence="1" id="KW-0813">Transport</keyword>
<dbReference type="SMART" id="SM00382">
    <property type="entry name" value="AAA"/>
    <property type="match status" value="1"/>
</dbReference>
<evidence type="ECO:0000313" key="6">
    <source>
        <dbReference type="Proteomes" id="UP000642107"/>
    </source>
</evidence>
<name>A0ABR9DRN0_9MICO</name>
<feature type="domain" description="ABC transporter" evidence="4">
    <location>
        <begin position="23"/>
        <end position="255"/>
    </location>
</feature>
<dbReference type="InterPro" id="IPR050166">
    <property type="entry name" value="ABC_transporter_ATP-bind"/>
</dbReference>
<dbReference type="InterPro" id="IPR003439">
    <property type="entry name" value="ABC_transporter-like_ATP-bd"/>
</dbReference>
<organism evidence="5 6">
    <name type="scientific">Flavimobilis rhizosphaerae</name>
    <dbReference type="NCBI Taxonomy" id="2775421"/>
    <lineage>
        <taxon>Bacteria</taxon>
        <taxon>Bacillati</taxon>
        <taxon>Actinomycetota</taxon>
        <taxon>Actinomycetes</taxon>
        <taxon>Micrococcales</taxon>
        <taxon>Jonesiaceae</taxon>
        <taxon>Flavimobilis</taxon>
    </lineage>
</organism>
<proteinExistence type="predicted"/>
<dbReference type="Proteomes" id="UP000642107">
    <property type="component" value="Unassembled WGS sequence"/>
</dbReference>
<dbReference type="GO" id="GO:0005524">
    <property type="term" value="F:ATP binding"/>
    <property type="evidence" value="ECO:0007669"/>
    <property type="project" value="UniProtKB-KW"/>
</dbReference>
<dbReference type="PANTHER" id="PTHR42788">
    <property type="entry name" value="TAURINE IMPORT ATP-BINDING PROTEIN-RELATED"/>
    <property type="match status" value="1"/>
</dbReference>
<dbReference type="PROSITE" id="PS00211">
    <property type="entry name" value="ABC_TRANSPORTER_1"/>
    <property type="match status" value="1"/>
</dbReference>
<dbReference type="Gene3D" id="3.40.50.300">
    <property type="entry name" value="P-loop containing nucleotide triphosphate hydrolases"/>
    <property type="match status" value="1"/>
</dbReference>